<evidence type="ECO:0000313" key="8">
    <source>
        <dbReference type="Proteomes" id="UP000193922"/>
    </source>
</evidence>
<dbReference type="PANTHER" id="PTHR43791:SF36">
    <property type="entry name" value="TRANSPORTER, PUTATIVE (AFU_ORTHOLOGUE AFUA_6G08340)-RELATED"/>
    <property type="match status" value="1"/>
</dbReference>
<keyword evidence="8" id="KW-1185">Reference proteome</keyword>
<evidence type="ECO:0000313" key="7">
    <source>
        <dbReference type="EMBL" id="ORX66220.1"/>
    </source>
</evidence>
<gene>
    <name evidence="7" type="ORF">DL89DRAFT_325239</name>
</gene>
<evidence type="ECO:0000256" key="3">
    <source>
        <dbReference type="ARBA" id="ARBA00022692"/>
    </source>
</evidence>
<feature type="transmembrane region" description="Helical" evidence="6">
    <location>
        <begin position="154"/>
        <end position="173"/>
    </location>
</feature>
<evidence type="ECO:0000256" key="1">
    <source>
        <dbReference type="ARBA" id="ARBA00004141"/>
    </source>
</evidence>
<feature type="transmembrane region" description="Helical" evidence="6">
    <location>
        <begin position="328"/>
        <end position="353"/>
    </location>
</feature>
<dbReference type="AlphaFoldDB" id="A0A1Y1VY65"/>
<dbReference type="Pfam" id="PF07690">
    <property type="entry name" value="MFS_1"/>
    <property type="match status" value="1"/>
</dbReference>
<evidence type="ECO:0000256" key="5">
    <source>
        <dbReference type="ARBA" id="ARBA00023136"/>
    </source>
</evidence>
<dbReference type="Gene3D" id="1.20.1250.20">
    <property type="entry name" value="MFS general substrate transporter like domains"/>
    <property type="match status" value="1"/>
</dbReference>
<protein>
    <submittedName>
        <fullName evidence="7">MFS general substrate transporter</fullName>
    </submittedName>
</protein>
<dbReference type="GO" id="GO:0022857">
    <property type="term" value="F:transmembrane transporter activity"/>
    <property type="evidence" value="ECO:0007669"/>
    <property type="project" value="InterPro"/>
</dbReference>
<evidence type="ECO:0000256" key="6">
    <source>
        <dbReference type="SAM" id="Phobius"/>
    </source>
</evidence>
<dbReference type="EMBL" id="MCFD01000017">
    <property type="protein sequence ID" value="ORX66220.1"/>
    <property type="molecule type" value="Genomic_DNA"/>
</dbReference>
<name>A0A1Y1VY65_9FUNG</name>
<feature type="transmembrane region" description="Helical" evidence="6">
    <location>
        <begin position="397"/>
        <end position="418"/>
    </location>
</feature>
<keyword evidence="4 6" id="KW-1133">Transmembrane helix</keyword>
<feature type="transmembrane region" description="Helical" evidence="6">
    <location>
        <begin position="31"/>
        <end position="48"/>
    </location>
</feature>
<dbReference type="SUPFAM" id="SSF103473">
    <property type="entry name" value="MFS general substrate transporter"/>
    <property type="match status" value="1"/>
</dbReference>
<feature type="transmembrane region" description="Helical" evidence="6">
    <location>
        <begin position="88"/>
        <end position="111"/>
    </location>
</feature>
<sequence length="455" mass="51062">MSGKTDNTESRYNDFSTDEEQQLTRSYLRKIDLRFLPICCAVYCTAIWDRNNEAIIGLHGGQFNWIVSAFFFTYIFCEIPSNIMLKRVGAKIWLPFIAIAWSVLCACMAAGKSYASLIVIRILMGIFEAGLVPGFIFFTSFWYTRRQLGPRISLFFSAGTFAGIWTGPLAAALQKIDTGLHGYQYIFIIEAVITVGLAVIMYFLLQNYPESATFLSEDERSVAMEKLDKERALAGKAKYNSRQVLRALADPTVWGYGVIFWAAATGGATQAIFGPTLDQGHGIHGDPRPGAIISMFLPRLYPRLSVWMMIYSGMACVFYAIIASVSGIHIRFAFLCLANFALSPTMPIVSLWMQHNVLGVTKKGVASAMTVMMGGIAGLIGSHIYRNQDAPQYRFGHLFVCVCNALVFAISLALHVYFRLENRRRDRMPEVDLSQYSAEELEDMCDNRPDHRYSY</sequence>
<evidence type="ECO:0000256" key="2">
    <source>
        <dbReference type="ARBA" id="ARBA00022448"/>
    </source>
</evidence>
<keyword evidence="3 6" id="KW-0812">Transmembrane</keyword>
<feature type="transmembrane region" description="Helical" evidence="6">
    <location>
        <begin position="304"/>
        <end position="322"/>
    </location>
</feature>
<organism evidence="7 8">
    <name type="scientific">Linderina pennispora</name>
    <dbReference type="NCBI Taxonomy" id="61395"/>
    <lineage>
        <taxon>Eukaryota</taxon>
        <taxon>Fungi</taxon>
        <taxon>Fungi incertae sedis</taxon>
        <taxon>Zoopagomycota</taxon>
        <taxon>Kickxellomycotina</taxon>
        <taxon>Kickxellomycetes</taxon>
        <taxon>Kickxellales</taxon>
        <taxon>Kickxellaceae</taxon>
        <taxon>Linderina</taxon>
    </lineage>
</organism>
<reference evidence="7 8" key="1">
    <citation type="submission" date="2016-07" db="EMBL/GenBank/DDBJ databases">
        <title>Pervasive Adenine N6-methylation of Active Genes in Fungi.</title>
        <authorList>
            <consortium name="DOE Joint Genome Institute"/>
            <person name="Mondo S.J."/>
            <person name="Dannebaum R.O."/>
            <person name="Kuo R.C."/>
            <person name="Labutti K."/>
            <person name="Haridas S."/>
            <person name="Kuo A."/>
            <person name="Salamov A."/>
            <person name="Ahrendt S.R."/>
            <person name="Lipzen A."/>
            <person name="Sullivan W."/>
            <person name="Andreopoulos W.B."/>
            <person name="Clum A."/>
            <person name="Lindquist E."/>
            <person name="Daum C."/>
            <person name="Ramamoorthy G.K."/>
            <person name="Gryganskyi A."/>
            <person name="Culley D."/>
            <person name="Magnuson J.K."/>
            <person name="James T.Y."/>
            <person name="O'Malley M.A."/>
            <person name="Stajich J.E."/>
            <person name="Spatafora J.W."/>
            <person name="Visel A."/>
            <person name="Grigoriev I.V."/>
        </authorList>
    </citation>
    <scope>NUCLEOTIDE SEQUENCE [LARGE SCALE GENOMIC DNA]</scope>
    <source>
        <strain evidence="7 8">ATCC 12442</strain>
    </source>
</reference>
<feature type="transmembrane region" description="Helical" evidence="6">
    <location>
        <begin position="185"/>
        <end position="205"/>
    </location>
</feature>
<proteinExistence type="predicted"/>
<dbReference type="GeneID" id="63808158"/>
<keyword evidence="5 6" id="KW-0472">Membrane</keyword>
<dbReference type="InterPro" id="IPR011701">
    <property type="entry name" value="MFS"/>
</dbReference>
<dbReference type="GO" id="GO:0016020">
    <property type="term" value="C:membrane"/>
    <property type="evidence" value="ECO:0007669"/>
    <property type="project" value="UniProtKB-SubCell"/>
</dbReference>
<dbReference type="OrthoDB" id="3639251at2759"/>
<accession>A0A1Y1VY65</accession>
<dbReference type="Proteomes" id="UP000193922">
    <property type="component" value="Unassembled WGS sequence"/>
</dbReference>
<keyword evidence="2" id="KW-0813">Transport</keyword>
<evidence type="ECO:0000256" key="4">
    <source>
        <dbReference type="ARBA" id="ARBA00022989"/>
    </source>
</evidence>
<feature type="transmembrane region" description="Helical" evidence="6">
    <location>
        <begin position="365"/>
        <end position="385"/>
    </location>
</feature>
<comment type="subcellular location">
    <subcellularLocation>
        <location evidence="1">Membrane</location>
        <topology evidence="1">Multi-pass membrane protein</topology>
    </subcellularLocation>
</comment>
<dbReference type="PANTHER" id="PTHR43791">
    <property type="entry name" value="PERMEASE-RELATED"/>
    <property type="match status" value="1"/>
</dbReference>
<comment type="caution">
    <text evidence="7">The sequence shown here is derived from an EMBL/GenBank/DDBJ whole genome shotgun (WGS) entry which is preliminary data.</text>
</comment>
<feature type="transmembrane region" description="Helical" evidence="6">
    <location>
        <begin position="117"/>
        <end position="142"/>
    </location>
</feature>
<dbReference type="InterPro" id="IPR036259">
    <property type="entry name" value="MFS_trans_sf"/>
</dbReference>
<dbReference type="STRING" id="61395.A0A1Y1VY65"/>
<dbReference type="RefSeq" id="XP_040740247.1">
    <property type="nucleotide sequence ID" value="XM_040891510.1"/>
</dbReference>
<feature type="transmembrane region" description="Helical" evidence="6">
    <location>
        <begin position="54"/>
        <end position="76"/>
    </location>
</feature>